<dbReference type="AlphaFoldDB" id="A0A9Q4B192"/>
<dbReference type="RefSeq" id="WP_257821090.1">
    <property type="nucleotide sequence ID" value="NZ_JABXYM010000001.1"/>
</dbReference>
<keyword evidence="2" id="KW-1185">Reference proteome</keyword>
<organism evidence="1 2">
    <name type="scientific">Salipaludibacillus agaradhaerens</name>
    <name type="common">Bacillus agaradhaerens</name>
    <dbReference type="NCBI Taxonomy" id="76935"/>
    <lineage>
        <taxon>Bacteria</taxon>
        <taxon>Bacillati</taxon>
        <taxon>Bacillota</taxon>
        <taxon>Bacilli</taxon>
        <taxon>Bacillales</taxon>
        <taxon>Bacillaceae</taxon>
    </lineage>
</organism>
<gene>
    <name evidence="1" type="ORF">HXA33_08035</name>
</gene>
<proteinExistence type="predicted"/>
<dbReference type="EMBL" id="JABXYM010000001">
    <property type="protein sequence ID" value="MCR6096501.1"/>
    <property type="molecule type" value="Genomic_DNA"/>
</dbReference>
<evidence type="ECO:0000313" key="2">
    <source>
        <dbReference type="Proteomes" id="UP001057753"/>
    </source>
</evidence>
<name>A0A9Q4B192_SALAG</name>
<accession>A0A9Q4B192</accession>
<dbReference type="Pfam" id="PF10673">
    <property type="entry name" value="DUF2487"/>
    <property type="match status" value="1"/>
</dbReference>
<comment type="caution">
    <text evidence="1">The sequence shown here is derived from an EMBL/GenBank/DDBJ whole genome shotgun (WGS) entry which is preliminary data.</text>
</comment>
<reference evidence="1" key="1">
    <citation type="submission" date="2020-06" db="EMBL/GenBank/DDBJ databases">
        <title>Insight into the genomes of haloalkaliphilic bacilli from Kenyan soda lakes.</title>
        <authorList>
            <person name="Mwirichia R."/>
            <person name="Villamizar G.C."/>
            <person name="Poehlein A."/>
            <person name="Mugweru J."/>
            <person name="Kipnyargis A."/>
            <person name="Kiplimo D."/>
            <person name="Orwa P."/>
            <person name="Daniel R."/>
        </authorList>
    </citation>
    <scope>NUCLEOTIDE SEQUENCE</scope>
    <source>
        <strain evidence="1">B1096_S55</strain>
    </source>
</reference>
<dbReference type="InterPro" id="IPR019615">
    <property type="entry name" value="DUF2487"/>
</dbReference>
<sequence>MKWRAENFLMYEQAKEYVDTALIPLIPLKWGEEEKQTIIKGEYTSYLAEYLETQFTGRVFLMPSFTYLTIEQTEDKLRRLKQWDKHLVDNGFKHIIYITADITWRTIAPQLPDELIWTPVSTVESMDKTQFRATIEQQAKELMPIFTTKWQEEPKSRGE</sequence>
<protein>
    <submittedName>
        <fullName evidence="1">YpiF family protein</fullName>
    </submittedName>
</protein>
<dbReference type="Proteomes" id="UP001057753">
    <property type="component" value="Unassembled WGS sequence"/>
</dbReference>
<evidence type="ECO:0000313" key="1">
    <source>
        <dbReference type="EMBL" id="MCR6096501.1"/>
    </source>
</evidence>